<gene>
    <name evidence="1" type="ORF">TGDOM2_299160A</name>
</gene>
<accession>A0A086JT53</accession>
<reference evidence="1 2" key="1">
    <citation type="submission" date="2014-02" db="EMBL/GenBank/DDBJ databases">
        <authorList>
            <person name="Sibley D."/>
            <person name="Venepally P."/>
            <person name="Karamycheva S."/>
            <person name="Hadjithomas M."/>
            <person name="Khan A."/>
            <person name="Brunk B."/>
            <person name="Roos D."/>
            <person name="Caler E."/>
            <person name="Lorenzi H."/>
        </authorList>
    </citation>
    <scope>NUCLEOTIDE SEQUENCE [LARGE SCALE GENOMIC DNA]</scope>
    <source>
        <strain evidence="1 2">GAB2-2007-GAL-DOM2</strain>
    </source>
</reference>
<feature type="non-terminal residue" evidence="1">
    <location>
        <position position="19"/>
    </location>
</feature>
<dbReference type="EMBL" id="AHZU02001176">
    <property type="protein sequence ID" value="KFG35321.1"/>
    <property type="molecule type" value="Genomic_DNA"/>
</dbReference>
<proteinExistence type="predicted"/>
<dbReference type="AlphaFoldDB" id="A0A086JT53"/>
<comment type="caution">
    <text evidence="1">The sequence shown here is derived from an EMBL/GenBank/DDBJ whole genome shotgun (WGS) entry which is preliminary data.</text>
</comment>
<evidence type="ECO:0000313" key="1">
    <source>
        <dbReference type="EMBL" id="KFG35321.1"/>
    </source>
</evidence>
<protein>
    <submittedName>
        <fullName evidence="1">Uncharacterized protein</fullName>
    </submittedName>
</protein>
<sequence>MHRSAPNPVRRVLRLSSIY</sequence>
<evidence type="ECO:0000313" key="2">
    <source>
        <dbReference type="Proteomes" id="UP000028837"/>
    </source>
</evidence>
<organism evidence="1 2">
    <name type="scientific">Toxoplasma gondii GAB2-2007-GAL-DOM2</name>
    <dbReference type="NCBI Taxonomy" id="1130820"/>
    <lineage>
        <taxon>Eukaryota</taxon>
        <taxon>Sar</taxon>
        <taxon>Alveolata</taxon>
        <taxon>Apicomplexa</taxon>
        <taxon>Conoidasida</taxon>
        <taxon>Coccidia</taxon>
        <taxon>Eucoccidiorida</taxon>
        <taxon>Eimeriorina</taxon>
        <taxon>Sarcocystidae</taxon>
        <taxon>Toxoplasma</taxon>
    </lineage>
</organism>
<dbReference type="VEuPathDB" id="ToxoDB:TGDOM2_299160A"/>
<name>A0A086JT53_TOXGO</name>
<dbReference type="Proteomes" id="UP000028837">
    <property type="component" value="Unassembled WGS sequence"/>
</dbReference>